<organism evidence="5 6">
    <name type="scientific">Arenibacterium halophilum</name>
    <dbReference type="NCBI Taxonomy" id="2583821"/>
    <lineage>
        <taxon>Bacteria</taxon>
        <taxon>Pseudomonadati</taxon>
        <taxon>Pseudomonadota</taxon>
        <taxon>Alphaproteobacteria</taxon>
        <taxon>Rhodobacterales</taxon>
        <taxon>Paracoccaceae</taxon>
        <taxon>Arenibacterium</taxon>
    </lineage>
</organism>
<accession>A0ABY2XAT7</accession>
<evidence type="ECO:0000259" key="4">
    <source>
        <dbReference type="Pfam" id="PF00291"/>
    </source>
</evidence>
<keyword evidence="5" id="KW-0456">Lyase</keyword>
<comment type="cofactor">
    <cofactor evidence="1">
        <name>pyridoxal 5'-phosphate</name>
        <dbReference type="ChEBI" id="CHEBI:597326"/>
    </cofactor>
</comment>
<name>A0ABY2XAT7_9RHOB</name>
<dbReference type="NCBIfam" id="NF003031">
    <property type="entry name" value="PRK03910.1-4"/>
    <property type="match status" value="1"/>
</dbReference>
<dbReference type="Gene3D" id="3.40.50.1100">
    <property type="match status" value="2"/>
</dbReference>
<dbReference type="RefSeq" id="WP_138863719.1">
    <property type="nucleotide sequence ID" value="NZ_VCPC01000002.1"/>
</dbReference>
<dbReference type="EC" id="4.4.1.15" evidence="5"/>
<dbReference type="NCBIfam" id="TIGR01275">
    <property type="entry name" value="ACC_deam_rel"/>
    <property type="match status" value="1"/>
</dbReference>
<dbReference type="GO" id="GO:0019148">
    <property type="term" value="F:D-cysteine desulfhydrase activity"/>
    <property type="evidence" value="ECO:0007669"/>
    <property type="project" value="UniProtKB-EC"/>
</dbReference>
<evidence type="ECO:0000313" key="5">
    <source>
        <dbReference type="EMBL" id="TMV13163.1"/>
    </source>
</evidence>
<comment type="similarity">
    <text evidence="2">Belongs to the ACC deaminase/D-cysteine desulfhydrase family.</text>
</comment>
<dbReference type="PIRSF" id="PIRSF006278">
    <property type="entry name" value="ACCD_DCysDesulf"/>
    <property type="match status" value="1"/>
</dbReference>
<dbReference type="InterPro" id="IPR036052">
    <property type="entry name" value="TrpB-like_PALP_sf"/>
</dbReference>
<dbReference type="InterPro" id="IPR005966">
    <property type="entry name" value="D-Cys_desShydrase"/>
</dbReference>
<dbReference type="EMBL" id="VCPC01000002">
    <property type="protein sequence ID" value="TMV13163.1"/>
    <property type="molecule type" value="Genomic_DNA"/>
</dbReference>
<protein>
    <submittedName>
        <fullName evidence="5">D-cysteine desulfhydrase</fullName>
        <ecNumber evidence="5">4.4.1.15</ecNumber>
    </submittedName>
</protein>
<evidence type="ECO:0000313" key="6">
    <source>
        <dbReference type="Proteomes" id="UP001191082"/>
    </source>
</evidence>
<dbReference type="Proteomes" id="UP001191082">
    <property type="component" value="Unassembled WGS sequence"/>
</dbReference>
<comment type="caution">
    <text evidence="5">The sequence shown here is derived from an EMBL/GenBank/DDBJ whole genome shotgun (WGS) entry which is preliminary data.</text>
</comment>
<keyword evidence="3" id="KW-0663">Pyridoxal phosphate</keyword>
<dbReference type="Pfam" id="PF00291">
    <property type="entry name" value="PALP"/>
    <property type="match status" value="1"/>
</dbReference>
<dbReference type="InterPro" id="IPR001926">
    <property type="entry name" value="TrpB-like_PALP"/>
</dbReference>
<evidence type="ECO:0000256" key="2">
    <source>
        <dbReference type="ARBA" id="ARBA00008639"/>
    </source>
</evidence>
<feature type="domain" description="Tryptophan synthase beta chain-like PALP" evidence="4">
    <location>
        <begin position="12"/>
        <end position="318"/>
    </location>
</feature>
<proteinExistence type="inferred from homology"/>
<dbReference type="InterPro" id="IPR027278">
    <property type="entry name" value="ACCD_DCysDesulf"/>
</dbReference>
<dbReference type="PANTHER" id="PTHR43780:SF2">
    <property type="entry name" value="1-AMINOCYCLOPROPANE-1-CARBOXYLATE DEAMINASE-RELATED"/>
    <property type="match status" value="1"/>
</dbReference>
<dbReference type="PANTHER" id="PTHR43780">
    <property type="entry name" value="1-AMINOCYCLOPROPANE-1-CARBOXYLATE DEAMINASE-RELATED"/>
    <property type="match status" value="1"/>
</dbReference>
<gene>
    <name evidence="5" type="ORF">FGK64_10380</name>
</gene>
<sequence>MLLSHFPRALLCHRQTPLEPMENLTRLLGGPRLFVKRDDCTGLGTGGNKARKLDFLMGDALAKGAACVVTQGAVQSNHARQTAAAAARLGLKCHILLERRVPDTDASYEETGNVLLDTLFGAEISFHPPGLDMNALAMEKAEALTAAGQAAYFIPGGGSNRIGALGYVSCAYEIVAQSEAMGLDIDVVVQATGSAGTQAGLVAGLEGMRSGIDVVGISVRHPEERQVSAVHKLANETAEYIGNSDGIPRDRVIADDSYVGPGYGQPTDEMVEAIELMARHEGILLDPVYSGKGMAGLIGMIRGGRFTPDQNVVFLHTGGATALFAYGELFDNSGRVSKTSKQQTQMTTGA</sequence>
<dbReference type="SUPFAM" id="SSF53686">
    <property type="entry name" value="Tryptophan synthase beta subunit-like PLP-dependent enzymes"/>
    <property type="match status" value="1"/>
</dbReference>
<keyword evidence="6" id="KW-1185">Reference proteome</keyword>
<evidence type="ECO:0000256" key="3">
    <source>
        <dbReference type="ARBA" id="ARBA00022898"/>
    </source>
</evidence>
<reference evidence="5 6" key="1">
    <citation type="submission" date="2019-05" db="EMBL/GenBank/DDBJ databases">
        <title>Marivita sp. nov. isolated from sea sediment.</title>
        <authorList>
            <person name="Kim W."/>
        </authorList>
    </citation>
    <scope>NUCLEOTIDE SEQUENCE [LARGE SCALE GENOMIC DNA]</scope>
    <source>
        <strain evidence="5 6">CAU 1492</strain>
    </source>
</reference>
<evidence type="ECO:0000256" key="1">
    <source>
        <dbReference type="ARBA" id="ARBA00001933"/>
    </source>
</evidence>